<reference evidence="1 2" key="1">
    <citation type="submission" date="2019-02" db="EMBL/GenBank/DDBJ databases">
        <title>Bacteria dissemination in different level of health care in South Africa: the effectiveness of infections prevention and control.</title>
        <authorList>
            <person name="Shobo C."/>
            <person name="Amoako D.G."/>
            <person name="Allam M."/>
            <person name="Ismail A."/>
            <person name="Bester L.A."/>
            <person name="Essack S.Y."/>
        </authorList>
    </citation>
    <scope>NUCLEOTIDE SEQUENCE [LARGE SCALE GENOMIC DNA]</scope>
    <source>
        <strain evidence="1 2">2SIL2</strain>
    </source>
</reference>
<comment type="caution">
    <text evidence="1">The sequence shown here is derived from an EMBL/GenBank/DDBJ whole genome shotgun (WGS) entry which is preliminary data.</text>
</comment>
<evidence type="ECO:0000313" key="1">
    <source>
        <dbReference type="EMBL" id="TKK69964.1"/>
    </source>
</evidence>
<dbReference type="Proteomes" id="UP000305511">
    <property type="component" value="Unassembled WGS sequence"/>
</dbReference>
<accession>A0A4Q1YHM1</accession>
<dbReference type="EMBL" id="SIYF01000442">
    <property type="protein sequence ID" value="TKK69964.1"/>
    <property type="molecule type" value="Genomic_DNA"/>
</dbReference>
<proteinExistence type="predicted"/>
<gene>
    <name evidence="1" type="ORF">EY666_15230</name>
</gene>
<dbReference type="AlphaFoldDB" id="A0A4Q1YHM1"/>
<evidence type="ECO:0000313" key="2">
    <source>
        <dbReference type="Proteomes" id="UP000305511"/>
    </source>
</evidence>
<name>A0A4Q1YHM1_ENTFL</name>
<organism evidence="1 2">
    <name type="scientific">Enterococcus faecalis</name>
    <name type="common">Streptococcus faecalis</name>
    <dbReference type="NCBI Taxonomy" id="1351"/>
    <lineage>
        <taxon>Bacteria</taxon>
        <taxon>Bacillati</taxon>
        <taxon>Bacillota</taxon>
        <taxon>Bacilli</taxon>
        <taxon>Lactobacillales</taxon>
        <taxon>Enterococcaceae</taxon>
        <taxon>Enterococcus</taxon>
    </lineage>
</organism>
<sequence>MVLIFVISVLANWLYTVTLHFMKQVNYHGGISKATNFLVAFYLVGKNKLEKRTWGLCPSSF</sequence>
<protein>
    <submittedName>
        <fullName evidence="1">Uncharacterized protein</fullName>
    </submittedName>
</protein>